<dbReference type="InterPro" id="IPR036465">
    <property type="entry name" value="vWFA_dom_sf"/>
</dbReference>
<dbReference type="SUPFAM" id="SSF53300">
    <property type="entry name" value="vWA-like"/>
    <property type="match status" value="1"/>
</dbReference>
<comment type="caution">
    <text evidence="1">The sequence shown here is derived from an EMBL/GenBank/DDBJ whole genome shotgun (WGS) entry which is preliminary data.</text>
</comment>
<organism evidence="1 2">
    <name type="scientific">Actinokineospora soli</name>
    <dbReference type="NCBI Taxonomy" id="1048753"/>
    <lineage>
        <taxon>Bacteria</taxon>
        <taxon>Bacillati</taxon>
        <taxon>Actinomycetota</taxon>
        <taxon>Actinomycetes</taxon>
        <taxon>Pseudonocardiales</taxon>
        <taxon>Pseudonocardiaceae</taxon>
        <taxon>Actinokineospora</taxon>
    </lineage>
</organism>
<name>A0ABW2TN60_9PSEU</name>
<accession>A0ABW2TN60</accession>
<protein>
    <submittedName>
        <fullName evidence="1">Uncharacterized protein</fullName>
    </submittedName>
</protein>
<keyword evidence="2" id="KW-1185">Reference proteome</keyword>
<dbReference type="EMBL" id="JBHTEY010000004">
    <property type="protein sequence ID" value="MFC7614387.1"/>
    <property type="molecule type" value="Genomic_DNA"/>
</dbReference>
<proteinExistence type="predicted"/>
<sequence length="157" mass="16532">MEPVFGCRTPMCQAIAVAGAHVFEWAAAHPHSFPPIVINITDGFVTDSPFDGADLAEWARRLTSIETSDGAALLLNIFLSADGEPEVLFPASAAGLPEPGPQLFAMSSPLPKTMVANARASLVGVPDGGRGFVFNAGLATLVRFLEIGTRVADIRDR</sequence>
<reference evidence="2" key="1">
    <citation type="journal article" date="2019" name="Int. J. Syst. Evol. Microbiol.">
        <title>The Global Catalogue of Microorganisms (GCM) 10K type strain sequencing project: providing services to taxonomists for standard genome sequencing and annotation.</title>
        <authorList>
            <consortium name="The Broad Institute Genomics Platform"/>
            <consortium name="The Broad Institute Genome Sequencing Center for Infectious Disease"/>
            <person name="Wu L."/>
            <person name="Ma J."/>
        </authorList>
    </citation>
    <scope>NUCLEOTIDE SEQUENCE [LARGE SCALE GENOMIC DNA]</scope>
    <source>
        <strain evidence="2">JCM 17695</strain>
    </source>
</reference>
<dbReference type="Proteomes" id="UP001596512">
    <property type="component" value="Unassembled WGS sequence"/>
</dbReference>
<evidence type="ECO:0000313" key="2">
    <source>
        <dbReference type="Proteomes" id="UP001596512"/>
    </source>
</evidence>
<evidence type="ECO:0000313" key="1">
    <source>
        <dbReference type="EMBL" id="MFC7614387.1"/>
    </source>
</evidence>
<gene>
    <name evidence="1" type="ORF">ACFQV2_13515</name>
</gene>